<sequence>MATAIASESASQLARLGLSEQDFKRKTELMRLYLQDSSGAASFDEFCQKQPAHLPDPVHPPQPSKPAPPESSKNVSNNAQKQQPAAPPFSSMGLPLSAASLNPQMFGMMPTSQLQRHVFPMPMPMPGMVPGQPLQYYPPVWFNPAMMMPGQPVGNPWAALMGQAPVLAPQPNITTAPRESNSSRKQGASKKAAVIPKEEDPPSVTPKTPKRKLAEASPFTPAPAAVFISPSGSQLAGTPIAAIMRPDGTFVPTPLFHSPGMDLVRPAKQPPPAEEIDVSTIFKLPDPPYSSSKPSYSYAALIGQALNASHRGRACLDHIYLYISTVYPYYKRGEQAWQNSIRHNLSQNSSFTRLKHPSGGQHGEWAIRDEDKHCFANGGYVRSARAQERGRKRRRKGAFDDDTDLEEDISPRKRARKALVAEDGADHASYAGDEVDSVHLANDLGSDDEDSDAFQLPTRRDIVNRSKNSTSTRGVAKQSSKQSHKGSSKITRPKGKRKRSYKDSEDEAISEDESEFELSPLFGKGKELPKEPPLSFAVQAKDDQAARLDAILQSDAHSSMAGSISPPLDSAAASEWTSEMPSDGDDLDLPNFLDDDRDDLARRQARAQDFMERTLMEKAKAKELARQERFRSVPAATLLNLSPMRRLSTSPLKSAIRGTGPGPLLDDIMSRFPVNSDRRDEDSHSGEDSAHEREREGEEDERDRSVTPPPLIPNPPWMASPASRTPDNRVDSDDDVGLLLSVNPLIKQTSICISPNSSHLHSQQSAFMTPARATASEPRAFDTSFPIFPPLSSPIRSQASTADPLTPTRPTSGYGSMFMHTPMFPSSFSETRLEDELARMARGDDSPGAFFDRSVLYRSPSIPGSSPKRWQDH</sequence>
<evidence type="ECO:0000256" key="3">
    <source>
        <dbReference type="PROSITE-ProRule" id="PRU00089"/>
    </source>
</evidence>
<dbReference type="SMART" id="SM00339">
    <property type="entry name" value="FH"/>
    <property type="match status" value="1"/>
</dbReference>
<evidence type="ECO:0000256" key="1">
    <source>
        <dbReference type="ARBA" id="ARBA00023125"/>
    </source>
</evidence>
<feature type="region of interest" description="Disordered" evidence="4">
    <location>
        <begin position="650"/>
        <end position="732"/>
    </location>
</feature>
<dbReference type="Proteomes" id="UP000054097">
    <property type="component" value="Unassembled WGS sequence"/>
</dbReference>
<feature type="compositionally biased region" description="Acidic residues" evidence="4">
    <location>
        <begin position="582"/>
        <end position="595"/>
    </location>
</feature>
<dbReference type="InterPro" id="IPR001766">
    <property type="entry name" value="Fork_head_dom"/>
</dbReference>
<feature type="compositionally biased region" description="Polar residues" evidence="4">
    <location>
        <begin position="73"/>
        <end position="83"/>
    </location>
</feature>
<dbReference type="InterPro" id="IPR036390">
    <property type="entry name" value="WH_DNA-bd_sf"/>
</dbReference>
<feature type="domain" description="Fork-head" evidence="5">
    <location>
        <begin position="293"/>
        <end position="385"/>
    </location>
</feature>
<evidence type="ECO:0000259" key="5">
    <source>
        <dbReference type="PROSITE" id="PS50039"/>
    </source>
</evidence>
<dbReference type="AlphaFoldDB" id="A0A0C3B7U2"/>
<feature type="region of interest" description="Disordered" evidence="4">
    <location>
        <begin position="441"/>
        <end position="537"/>
    </location>
</feature>
<feature type="region of interest" description="Disordered" evidence="4">
    <location>
        <begin position="838"/>
        <end position="873"/>
    </location>
</feature>
<reference evidence="6 7" key="1">
    <citation type="submission" date="2014-04" db="EMBL/GenBank/DDBJ databases">
        <authorList>
            <consortium name="DOE Joint Genome Institute"/>
            <person name="Kuo A."/>
            <person name="Zuccaro A."/>
            <person name="Kohler A."/>
            <person name="Nagy L.G."/>
            <person name="Floudas D."/>
            <person name="Copeland A."/>
            <person name="Barry K.W."/>
            <person name="Cichocki N."/>
            <person name="Veneault-Fourrey C."/>
            <person name="LaButti K."/>
            <person name="Lindquist E.A."/>
            <person name="Lipzen A."/>
            <person name="Lundell T."/>
            <person name="Morin E."/>
            <person name="Murat C."/>
            <person name="Sun H."/>
            <person name="Tunlid A."/>
            <person name="Henrissat B."/>
            <person name="Grigoriev I.V."/>
            <person name="Hibbett D.S."/>
            <person name="Martin F."/>
            <person name="Nordberg H.P."/>
            <person name="Cantor M.N."/>
            <person name="Hua S.X."/>
        </authorList>
    </citation>
    <scope>NUCLEOTIDE SEQUENCE [LARGE SCALE GENOMIC DNA]</scope>
    <source>
        <strain evidence="6 7">MAFF 305830</strain>
    </source>
</reference>
<dbReference type="STRING" id="933852.A0A0C3B7U2"/>
<dbReference type="GO" id="GO:0000981">
    <property type="term" value="F:DNA-binding transcription factor activity, RNA polymerase II-specific"/>
    <property type="evidence" value="ECO:0007669"/>
    <property type="project" value="TreeGrafter"/>
</dbReference>
<feature type="compositionally biased region" description="Pro residues" evidence="4">
    <location>
        <begin position="707"/>
        <end position="718"/>
    </location>
</feature>
<dbReference type="PANTHER" id="PTHR11829:SF343">
    <property type="entry name" value="FORK-HEAD DOMAIN-CONTAINING PROTEIN"/>
    <property type="match status" value="1"/>
</dbReference>
<dbReference type="PROSITE" id="PS50039">
    <property type="entry name" value="FORK_HEAD_3"/>
    <property type="match status" value="1"/>
</dbReference>
<dbReference type="InterPro" id="IPR050211">
    <property type="entry name" value="FOX_domain-containing"/>
</dbReference>
<feature type="region of interest" description="Disordered" evidence="4">
    <location>
        <begin position="1"/>
        <end position="21"/>
    </location>
</feature>
<reference evidence="7" key="2">
    <citation type="submission" date="2015-01" db="EMBL/GenBank/DDBJ databases">
        <title>Evolutionary Origins and Diversification of the Mycorrhizal Mutualists.</title>
        <authorList>
            <consortium name="DOE Joint Genome Institute"/>
            <consortium name="Mycorrhizal Genomics Consortium"/>
            <person name="Kohler A."/>
            <person name="Kuo A."/>
            <person name="Nagy L.G."/>
            <person name="Floudas D."/>
            <person name="Copeland A."/>
            <person name="Barry K.W."/>
            <person name="Cichocki N."/>
            <person name="Veneault-Fourrey C."/>
            <person name="LaButti K."/>
            <person name="Lindquist E.A."/>
            <person name="Lipzen A."/>
            <person name="Lundell T."/>
            <person name="Morin E."/>
            <person name="Murat C."/>
            <person name="Riley R."/>
            <person name="Ohm R."/>
            <person name="Sun H."/>
            <person name="Tunlid A."/>
            <person name="Henrissat B."/>
            <person name="Grigoriev I.V."/>
            <person name="Hibbett D.S."/>
            <person name="Martin F."/>
        </authorList>
    </citation>
    <scope>NUCLEOTIDE SEQUENCE [LARGE SCALE GENOMIC DNA]</scope>
    <source>
        <strain evidence="7">MAFF 305830</strain>
    </source>
</reference>
<feature type="compositionally biased region" description="Polar residues" evidence="4">
    <location>
        <begin position="1"/>
        <end position="12"/>
    </location>
</feature>
<feature type="compositionally biased region" description="Pro residues" evidence="4">
    <location>
        <begin position="57"/>
        <end position="69"/>
    </location>
</feature>
<dbReference type="PROSITE" id="PS00658">
    <property type="entry name" value="FORK_HEAD_2"/>
    <property type="match status" value="1"/>
</dbReference>
<evidence type="ECO:0000313" key="6">
    <source>
        <dbReference type="EMBL" id="KIM32890.1"/>
    </source>
</evidence>
<feature type="region of interest" description="Disordered" evidence="4">
    <location>
        <begin position="557"/>
        <end position="595"/>
    </location>
</feature>
<name>A0A0C3B7U2_SERVB</name>
<feature type="compositionally biased region" description="Acidic residues" evidence="4">
    <location>
        <begin position="504"/>
        <end position="516"/>
    </location>
</feature>
<keyword evidence="2 3" id="KW-0539">Nucleus</keyword>
<proteinExistence type="predicted"/>
<dbReference type="PANTHER" id="PTHR11829">
    <property type="entry name" value="FORKHEAD BOX PROTEIN"/>
    <property type="match status" value="1"/>
</dbReference>
<dbReference type="InterPro" id="IPR036388">
    <property type="entry name" value="WH-like_DNA-bd_sf"/>
</dbReference>
<protein>
    <recommendedName>
        <fullName evidence="5">Fork-head domain-containing protein</fullName>
    </recommendedName>
</protein>
<feature type="compositionally biased region" description="Basic and acidic residues" evidence="4">
    <location>
        <begin position="676"/>
        <end position="696"/>
    </location>
</feature>
<feature type="region of interest" description="Disordered" evidence="4">
    <location>
        <begin position="169"/>
        <end position="216"/>
    </location>
</feature>
<dbReference type="Gene3D" id="1.10.10.10">
    <property type="entry name" value="Winged helix-like DNA-binding domain superfamily/Winged helix DNA-binding domain"/>
    <property type="match status" value="1"/>
</dbReference>
<feature type="region of interest" description="Disordered" evidence="4">
    <location>
        <begin position="44"/>
        <end position="94"/>
    </location>
</feature>
<evidence type="ECO:0000256" key="2">
    <source>
        <dbReference type="ARBA" id="ARBA00023242"/>
    </source>
</evidence>
<dbReference type="GO" id="GO:0005634">
    <property type="term" value="C:nucleus"/>
    <property type="evidence" value="ECO:0007669"/>
    <property type="project" value="UniProtKB-SubCell"/>
</dbReference>
<feature type="region of interest" description="Disordered" evidence="4">
    <location>
        <begin position="384"/>
        <end position="406"/>
    </location>
</feature>
<dbReference type="EMBL" id="KN824279">
    <property type="protein sequence ID" value="KIM32890.1"/>
    <property type="molecule type" value="Genomic_DNA"/>
</dbReference>
<feature type="compositionally biased region" description="Polar residues" evidence="4">
    <location>
        <begin position="798"/>
        <end position="813"/>
    </location>
</feature>
<dbReference type="InterPro" id="IPR030456">
    <property type="entry name" value="TF_fork_head_CS_2"/>
</dbReference>
<dbReference type="GO" id="GO:0000978">
    <property type="term" value="F:RNA polymerase II cis-regulatory region sequence-specific DNA binding"/>
    <property type="evidence" value="ECO:0007669"/>
    <property type="project" value="TreeGrafter"/>
</dbReference>
<keyword evidence="1 3" id="KW-0238">DNA-binding</keyword>
<dbReference type="HOGENOM" id="CLU_378600_0_0_1"/>
<evidence type="ECO:0000256" key="4">
    <source>
        <dbReference type="SAM" id="MobiDB-lite"/>
    </source>
</evidence>
<organism evidence="6 7">
    <name type="scientific">Serendipita vermifera MAFF 305830</name>
    <dbReference type="NCBI Taxonomy" id="933852"/>
    <lineage>
        <taxon>Eukaryota</taxon>
        <taxon>Fungi</taxon>
        <taxon>Dikarya</taxon>
        <taxon>Basidiomycota</taxon>
        <taxon>Agaricomycotina</taxon>
        <taxon>Agaricomycetes</taxon>
        <taxon>Sebacinales</taxon>
        <taxon>Serendipitaceae</taxon>
        <taxon>Serendipita</taxon>
    </lineage>
</organism>
<evidence type="ECO:0000313" key="7">
    <source>
        <dbReference type="Proteomes" id="UP000054097"/>
    </source>
</evidence>
<accession>A0A0C3B7U2</accession>
<dbReference type="OrthoDB" id="5954824at2759"/>
<dbReference type="Pfam" id="PF00250">
    <property type="entry name" value="Forkhead"/>
    <property type="match status" value="1"/>
</dbReference>
<dbReference type="SUPFAM" id="SSF46785">
    <property type="entry name" value="Winged helix' DNA-binding domain"/>
    <property type="match status" value="1"/>
</dbReference>
<dbReference type="CDD" id="cd00059">
    <property type="entry name" value="FH_FOX"/>
    <property type="match status" value="1"/>
</dbReference>
<gene>
    <name evidence="6" type="ORF">M408DRAFT_326603</name>
</gene>
<feature type="compositionally biased region" description="Polar residues" evidence="4">
    <location>
        <begin position="171"/>
        <end position="186"/>
    </location>
</feature>
<comment type="subcellular location">
    <subcellularLocation>
        <location evidence="3">Nucleus</location>
    </subcellularLocation>
</comment>
<keyword evidence="7" id="KW-1185">Reference proteome</keyword>
<dbReference type="PRINTS" id="PR00053">
    <property type="entry name" value="FORKHEAD"/>
</dbReference>
<feature type="DNA-binding region" description="Fork-head" evidence="3">
    <location>
        <begin position="293"/>
        <end position="385"/>
    </location>
</feature>
<feature type="compositionally biased region" description="Basic residues" evidence="4">
    <location>
        <begin position="482"/>
        <end position="500"/>
    </location>
</feature>
<feature type="region of interest" description="Disordered" evidence="4">
    <location>
        <begin position="792"/>
        <end position="813"/>
    </location>
</feature>